<feature type="transmembrane region" description="Helical" evidence="1">
    <location>
        <begin position="25"/>
        <end position="46"/>
    </location>
</feature>
<proteinExistence type="predicted"/>
<name>A0A8J8P682_HALGN</name>
<dbReference type="Proteomes" id="UP000785679">
    <property type="component" value="Unassembled WGS sequence"/>
</dbReference>
<evidence type="ECO:0000313" key="3">
    <source>
        <dbReference type="Proteomes" id="UP000785679"/>
    </source>
</evidence>
<evidence type="ECO:0000313" key="2">
    <source>
        <dbReference type="EMBL" id="TNV86714.1"/>
    </source>
</evidence>
<protein>
    <submittedName>
        <fullName evidence="2">Uncharacterized protein</fullName>
    </submittedName>
</protein>
<organism evidence="2 3">
    <name type="scientific">Halteria grandinella</name>
    <dbReference type="NCBI Taxonomy" id="5974"/>
    <lineage>
        <taxon>Eukaryota</taxon>
        <taxon>Sar</taxon>
        <taxon>Alveolata</taxon>
        <taxon>Ciliophora</taxon>
        <taxon>Intramacronucleata</taxon>
        <taxon>Spirotrichea</taxon>
        <taxon>Stichotrichia</taxon>
        <taxon>Sporadotrichida</taxon>
        <taxon>Halteriidae</taxon>
        <taxon>Halteria</taxon>
    </lineage>
</organism>
<dbReference type="AlphaFoldDB" id="A0A8J8P682"/>
<dbReference type="EMBL" id="RRYP01000878">
    <property type="protein sequence ID" value="TNV86714.1"/>
    <property type="molecule type" value="Genomic_DNA"/>
</dbReference>
<keyword evidence="1" id="KW-1133">Transmembrane helix</keyword>
<keyword evidence="3" id="KW-1185">Reference proteome</keyword>
<keyword evidence="1" id="KW-0812">Transmembrane</keyword>
<comment type="caution">
    <text evidence="2">The sequence shown here is derived from an EMBL/GenBank/DDBJ whole genome shotgun (WGS) entry which is preliminary data.</text>
</comment>
<keyword evidence="1" id="KW-0472">Membrane</keyword>
<gene>
    <name evidence="2" type="ORF">FGO68_gene5139</name>
</gene>
<evidence type="ECO:0000256" key="1">
    <source>
        <dbReference type="SAM" id="Phobius"/>
    </source>
</evidence>
<sequence>MISAYLLHAISLTDINQEYNIRQGAGYGIIAIVLLTISVNMLYFVWECISRIRTWLKQRRSNKAKKGVMLNSKIVMATYSPSVDIQMLDEPIQMKVKAPKIEPNENQTSPSLLLAQDNSSNVSQINFEGLNSTNVRMGGQRENAVCHEEQYNDQGDQVPQSVPKLQKKIKHIKLIKQRQKQQHITWANYLVQKEGDNTIQNEKLHFIGYNDYEHTILHKKENEKQASIFYQSPRQTSLIDIWKADAWCEKGI</sequence>
<reference evidence="2" key="1">
    <citation type="submission" date="2019-06" db="EMBL/GenBank/DDBJ databases">
        <authorList>
            <person name="Zheng W."/>
        </authorList>
    </citation>
    <scope>NUCLEOTIDE SEQUENCE</scope>
    <source>
        <strain evidence="2">QDHG01</strain>
    </source>
</reference>
<accession>A0A8J8P682</accession>